<dbReference type="OrthoDB" id="5139247at2759"/>
<dbReference type="AlphaFoldDB" id="E1ZEY9"/>
<dbReference type="Gene3D" id="3.40.50.200">
    <property type="entry name" value="Peptidase S8/S53 domain"/>
    <property type="match status" value="1"/>
</dbReference>
<proteinExistence type="inferred from homology"/>
<dbReference type="PRINTS" id="PR00723">
    <property type="entry name" value="SUBTILISIN"/>
</dbReference>
<dbReference type="InterPro" id="IPR050131">
    <property type="entry name" value="Peptidase_S8_subtilisin-like"/>
</dbReference>
<feature type="domain" description="Peptidase S8/S53" evidence="8">
    <location>
        <begin position="182"/>
        <end position="460"/>
    </location>
</feature>
<feature type="active site" description="Charge relay system" evidence="5">
    <location>
        <position position="230"/>
    </location>
</feature>
<dbReference type="PROSITE" id="PS51892">
    <property type="entry name" value="SUBTILASE"/>
    <property type="match status" value="1"/>
</dbReference>
<evidence type="ECO:0000256" key="7">
    <source>
        <dbReference type="SAM" id="SignalP"/>
    </source>
</evidence>
<keyword evidence="3 5" id="KW-0378">Hydrolase</keyword>
<dbReference type="InterPro" id="IPR036852">
    <property type="entry name" value="Peptidase_S8/S53_dom_sf"/>
</dbReference>
<feature type="compositionally biased region" description="Pro residues" evidence="6">
    <location>
        <begin position="523"/>
        <end position="536"/>
    </location>
</feature>
<keyword evidence="2 5" id="KW-0645">Protease</keyword>
<feature type="active site" description="Charge relay system" evidence="5">
    <location>
        <position position="435"/>
    </location>
</feature>
<evidence type="ECO:0000313" key="10">
    <source>
        <dbReference type="Proteomes" id="UP000008141"/>
    </source>
</evidence>
<feature type="region of interest" description="Disordered" evidence="6">
    <location>
        <begin position="519"/>
        <end position="562"/>
    </location>
</feature>
<organism evidence="10">
    <name type="scientific">Chlorella variabilis</name>
    <name type="common">Green alga</name>
    <dbReference type="NCBI Taxonomy" id="554065"/>
    <lineage>
        <taxon>Eukaryota</taxon>
        <taxon>Viridiplantae</taxon>
        <taxon>Chlorophyta</taxon>
        <taxon>core chlorophytes</taxon>
        <taxon>Trebouxiophyceae</taxon>
        <taxon>Chlorellales</taxon>
        <taxon>Chlorellaceae</taxon>
        <taxon>Chlorella clade</taxon>
        <taxon>Chlorella</taxon>
    </lineage>
</organism>
<dbReference type="RefSeq" id="XP_005847846.1">
    <property type="nucleotide sequence ID" value="XM_005847784.1"/>
</dbReference>
<dbReference type="GeneID" id="17355031"/>
<dbReference type="PANTHER" id="PTHR43806">
    <property type="entry name" value="PEPTIDASE S8"/>
    <property type="match status" value="1"/>
</dbReference>
<evidence type="ECO:0000256" key="6">
    <source>
        <dbReference type="SAM" id="MobiDB-lite"/>
    </source>
</evidence>
<name>E1ZEY9_CHLVA</name>
<protein>
    <recommendedName>
        <fullName evidence="8">Peptidase S8/S53 domain-containing protein</fullName>
    </recommendedName>
</protein>
<comment type="similarity">
    <text evidence="1 5">Belongs to the peptidase S8 family.</text>
</comment>
<dbReference type="GO" id="GO:0006508">
    <property type="term" value="P:proteolysis"/>
    <property type="evidence" value="ECO:0007669"/>
    <property type="project" value="UniProtKB-KW"/>
</dbReference>
<feature type="compositionally biased region" description="Low complexity" evidence="6">
    <location>
        <begin position="537"/>
        <end position="562"/>
    </location>
</feature>
<evidence type="ECO:0000259" key="8">
    <source>
        <dbReference type="Pfam" id="PF00082"/>
    </source>
</evidence>
<evidence type="ECO:0000256" key="2">
    <source>
        <dbReference type="ARBA" id="ARBA00022670"/>
    </source>
</evidence>
<dbReference type="PROSITE" id="PS00136">
    <property type="entry name" value="SUBTILASE_ASP"/>
    <property type="match status" value="1"/>
</dbReference>
<dbReference type="EMBL" id="GL433844">
    <property type="protein sequence ID" value="EFN55744.1"/>
    <property type="molecule type" value="Genomic_DNA"/>
</dbReference>
<evidence type="ECO:0000256" key="3">
    <source>
        <dbReference type="ARBA" id="ARBA00022801"/>
    </source>
</evidence>
<dbReference type="InterPro" id="IPR015500">
    <property type="entry name" value="Peptidase_S8_subtilisin-rel"/>
</dbReference>
<dbReference type="PROSITE" id="PS51257">
    <property type="entry name" value="PROKAR_LIPOPROTEIN"/>
    <property type="match status" value="1"/>
</dbReference>
<evidence type="ECO:0000256" key="5">
    <source>
        <dbReference type="PROSITE-ProRule" id="PRU01240"/>
    </source>
</evidence>
<keyword evidence="10" id="KW-1185">Reference proteome</keyword>
<dbReference type="KEGG" id="cvr:CHLNCDRAFT_134082"/>
<dbReference type="STRING" id="554065.E1ZEY9"/>
<keyword evidence="7" id="KW-0732">Signal</keyword>
<dbReference type="Pfam" id="PF00082">
    <property type="entry name" value="Peptidase_S8"/>
    <property type="match status" value="1"/>
</dbReference>
<feature type="active site" description="Charge relay system" evidence="5">
    <location>
        <position position="191"/>
    </location>
</feature>
<reference evidence="9 10" key="1">
    <citation type="journal article" date="2010" name="Plant Cell">
        <title>The Chlorella variabilis NC64A genome reveals adaptation to photosymbiosis, coevolution with viruses, and cryptic sex.</title>
        <authorList>
            <person name="Blanc G."/>
            <person name="Duncan G."/>
            <person name="Agarkova I."/>
            <person name="Borodovsky M."/>
            <person name="Gurnon J."/>
            <person name="Kuo A."/>
            <person name="Lindquist E."/>
            <person name="Lucas S."/>
            <person name="Pangilinan J."/>
            <person name="Polle J."/>
            <person name="Salamov A."/>
            <person name="Terry A."/>
            <person name="Yamada T."/>
            <person name="Dunigan D.D."/>
            <person name="Grigoriev I.V."/>
            <person name="Claverie J.M."/>
            <person name="Van Etten J.L."/>
        </authorList>
    </citation>
    <scope>NUCLEOTIDE SEQUENCE [LARGE SCALE GENOMIC DNA]</scope>
    <source>
        <strain evidence="9 10">NC64A</strain>
    </source>
</reference>
<dbReference type="Proteomes" id="UP000008141">
    <property type="component" value="Unassembled WGS sequence"/>
</dbReference>
<keyword evidence="4 5" id="KW-0720">Serine protease</keyword>
<feature type="chain" id="PRO_5003155697" description="Peptidase S8/S53 domain-containing protein" evidence="7">
    <location>
        <begin position="33"/>
        <end position="607"/>
    </location>
</feature>
<dbReference type="InterPro" id="IPR023827">
    <property type="entry name" value="Peptidase_S8_Asp-AS"/>
</dbReference>
<gene>
    <name evidence="9" type="ORF">CHLNCDRAFT_134082</name>
</gene>
<accession>E1ZEY9</accession>
<sequence>MPRAGDVWRSPGAWPRVVASVAVLSIACRVAAQDPRLTNPVADTVYVTYNIQASQGVAAASAASAESQYVAARVVPLATGDGAAGNLPLRPGETPEAAAARYRKVPGVLSAAPELWAFAQDASGDDGVAASDTSAASPFPYYAPTGNKKWDESWAMVKTSVGYVWGRGVGGRSVDTAPSKDGDETRVCIIDSGVDCEHPELKPMCADGAAFVHNRAPQLGLQYAQDESGHGTYMAGLVAAAANDKGMAGMLYKGSALYVCKFMDGDGVGYISNALQCLRWCISKNVALSIAAWGTNLGDMEWDGPDTVGALYWQFQEEMKQQGQRHLLVTAAGNHGRQLREQKDCRSFFFMPAQLKLGNMVVVGATDETDDVWREGGGSATGDTCSAPVEGVGSNYGSRWVDIMAPGRLVWTTRLRTAAEAADGLATYKQVSGTSVATALVGGAAGLILARTWNWAAEDMVEVRVALLEGCDSVQALSRNLLDSSQQVVGGGCRLNAYNALAAYYSDDDDWPWLPPGMCGVEPPRPPPSPSPPPAPRAAAQPAHNSADETAPAAAKAQAPKAAAALAETPQAVAEAAALPQAPQALAEAAAFPQAAAIPSAAATAQL</sequence>
<feature type="signal peptide" evidence="7">
    <location>
        <begin position="1"/>
        <end position="32"/>
    </location>
</feature>
<evidence type="ECO:0000256" key="4">
    <source>
        <dbReference type="ARBA" id="ARBA00022825"/>
    </source>
</evidence>
<dbReference type="InParanoid" id="E1ZEY9"/>
<dbReference type="InterPro" id="IPR000209">
    <property type="entry name" value="Peptidase_S8/S53_dom"/>
</dbReference>
<dbReference type="PANTHER" id="PTHR43806:SF11">
    <property type="entry name" value="CEREVISIN-RELATED"/>
    <property type="match status" value="1"/>
</dbReference>
<dbReference type="SUPFAM" id="SSF52743">
    <property type="entry name" value="Subtilisin-like"/>
    <property type="match status" value="1"/>
</dbReference>
<evidence type="ECO:0000256" key="1">
    <source>
        <dbReference type="ARBA" id="ARBA00011073"/>
    </source>
</evidence>
<dbReference type="GO" id="GO:0004252">
    <property type="term" value="F:serine-type endopeptidase activity"/>
    <property type="evidence" value="ECO:0007669"/>
    <property type="project" value="UniProtKB-UniRule"/>
</dbReference>
<evidence type="ECO:0000313" key="9">
    <source>
        <dbReference type="EMBL" id="EFN55744.1"/>
    </source>
</evidence>